<dbReference type="InterPro" id="IPR008686">
    <property type="entry name" value="RNA_pol_mitovir"/>
</dbReference>
<dbReference type="OrthoDB" id="1050647at2759"/>
<sequence length="258" mass="29488">MKPLIRHLIDRYIPDIRRIPLQEGLRFLPTWKTVPTSAWYTRLLRNSSDDSGKPLRALAKKEEGYSQGCLWPPYVRYPFDPTNETITHCFLDWFERRIGPYLTSPDQLGVEARTGRLCCACTVDGKRRLFAVGNYVNQRLLFPLHQWCASVLKTIPMDGTFNQTDPLDRLAGVPGTVHSIDLKSTTDRQTVSFVAGQPLGYYSSWPLFALSHHLVVWVAAEQAYPGKRFDKYAVLGDDVIIADDRVNDAYSRLIHRFG</sequence>
<dbReference type="EMBL" id="AWUE01005504">
    <property type="protein sequence ID" value="OMP12970.1"/>
    <property type="molecule type" value="Genomic_DNA"/>
</dbReference>
<dbReference type="AlphaFoldDB" id="A0A1R3L0Z0"/>
<keyword evidence="1" id="KW-0696">RNA-directed RNA polymerase</keyword>
<dbReference type="PANTHER" id="PTHR34456:SF13">
    <property type="entry name" value="REVERSE TRANSCRIPTASE DOMAIN-CONTAINING PROTEIN"/>
    <property type="match status" value="1"/>
</dbReference>
<dbReference type="PANTHER" id="PTHR34456">
    <property type="entry name" value="MITOVIRUS RNA-DEPENDENT RNA POLYMERASE"/>
    <property type="match status" value="1"/>
</dbReference>
<dbReference type="Proteomes" id="UP000187203">
    <property type="component" value="Unassembled WGS sequence"/>
</dbReference>
<protein>
    <submittedName>
        <fullName evidence="1">RNA-dependent RNA polymerase, mitoviral</fullName>
    </submittedName>
</protein>
<name>A0A1R3L0Z0_9ROSI</name>
<organism evidence="1 2">
    <name type="scientific">Corchorus olitorius</name>
    <dbReference type="NCBI Taxonomy" id="93759"/>
    <lineage>
        <taxon>Eukaryota</taxon>
        <taxon>Viridiplantae</taxon>
        <taxon>Streptophyta</taxon>
        <taxon>Embryophyta</taxon>
        <taxon>Tracheophyta</taxon>
        <taxon>Spermatophyta</taxon>
        <taxon>Magnoliopsida</taxon>
        <taxon>eudicotyledons</taxon>
        <taxon>Gunneridae</taxon>
        <taxon>Pentapetalae</taxon>
        <taxon>rosids</taxon>
        <taxon>malvids</taxon>
        <taxon>Malvales</taxon>
        <taxon>Malvaceae</taxon>
        <taxon>Grewioideae</taxon>
        <taxon>Apeibeae</taxon>
        <taxon>Corchorus</taxon>
    </lineage>
</organism>
<gene>
    <name evidence="1" type="ORF">COLO4_02507</name>
</gene>
<dbReference type="GO" id="GO:0003968">
    <property type="term" value="F:RNA-directed RNA polymerase activity"/>
    <property type="evidence" value="ECO:0007669"/>
    <property type="project" value="UniProtKB-KW"/>
</dbReference>
<keyword evidence="2" id="KW-1185">Reference proteome</keyword>
<accession>A0A1R3L0Z0</accession>
<evidence type="ECO:0000313" key="2">
    <source>
        <dbReference type="Proteomes" id="UP000187203"/>
    </source>
</evidence>
<reference evidence="2" key="1">
    <citation type="submission" date="2013-09" db="EMBL/GenBank/DDBJ databases">
        <title>Corchorus olitorius genome sequencing.</title>
        <authorList>
            <person name="Alam M."/>
            <person name="Haque M.S."/>
            <person name="Islam M.S."/>
            <person name="Emdad E.M."/>
            <person name="Islam M.M."/>
            <person name="Ahmed B."/>
            <person name="Halim A."/>
            <person name="Hossen Q.M.M."/>
            <person name="Hossain M.Z."/>
            <person name="Ahmed R."/>
            <person name="Khan M.M."/>
            <person name="Islam R."/>
            <person name="Rashid M.M."/>
            <person name="Khan S.A."/>
            <person name="Rahman M.S."/>
            <person name="Alam M."/>
            <person name="Yahiya A.S."/>
            <person name="Khan M.S."/>
            <person name="Azam M.S."/>
            <person name="Haque T."/>
            <person name="Lashkar M.Z.H."/>
            <person name="Akhand A.I."/>
            <person name="Morshed G."/>
            <person name="Roy S."/>
            <person name="Uddin K.S."/>
            <person name="Rabeya T."/>
            <person name="Hossain A.S."/>
            <person name="Chowdhury A."/>
            <person name="Snigdha A.R."/>
            <person name="Mortoza M.S."/>
            <person name="Matin S.A."/>
            <person name="Hoque S.M.E."/>
            <person name="Islam M.K."/>
            <person name="Roy D.K."/>
            <person name="Haider R."/>
            <person name="Moosa M.M."/>
            <person name="Elias S.M."/>
            <person name="Hasan A.M."/>
            <person name="Jahan S."/>
            <person name="Shafiuddin M."/>
            <person name="Mahmood N."/>
            <person name="Shommy N.S."/>
        </authorList>
    </citation>
    <scope>NUCLEOTIDE SEQUENCE [LARGE SCALE GENOMIC DNA]</scope>
    <source>
        <strain evidence="2">cv. O-4</strain>
    </source>
</reference>
<evidence type="ECO:0000313" key="1">
    <source>
        <dbReference type="EMBL" id="OMP12970.1"/>
    </source>
</evidence>
<dbReference type="Pfam" id="PF05919">
    <property type="entry name" value="Mitovir_RNA_pol"/>
    <property type="match status" value="1"/>
</dbReference>
<keyword evidence="1" id="KW-0548">Nucleotidyltransferase</keyword>
<dbReference type="STRING" id="93759.A0A1R3L0Z0"/>
<keyword evidence="1" id="KW-0808">Transferase</keyword>
<comment type="caution">
    <text evidence="1">The sequence shown here is derived from an EMBL/GenBank/DDBJ whole genome shotgun (WGS) entry which is preliminary data.</text>
</comment>
<proteinExistence type="predicted"/>